<organism evidence="1 2">
    <name type="scientific">Plectonema radiosum NIES-515</name>
    <dbReference type="NCBI Taxonomy" id="2986073"/>
    <lineage>
        <taxon>Bacteria</taxon>
        <taxon>Bacillati</taxon>
        <taxon>Cyanobacteriota</taxon>
        <taxon>Cyanophyceae</taxon>
        <taxon>Oscillatoriophycideae</taxon>
        <taxon>Oscillatoriales</taxon>
        <taxon>Microcoleaceae</taxon>
        <taxon>Plectonema</taxon>
    </lineage>
</organism>
<protein>
    <submittedName>
        <fullName evidence="1">Uncharacterized protein</fullName>
    </submittedName>
</protein>
<evidence type="ECO:0000313" key="1">
    <source>
        <dbReference type="EMBL" id="MCV3211971.1"/>
    </source>
</evidence>
<name>A0ABT3AS68_9CYAN</name>
<reference evidence="1 2" key="1">
    <citation type="submission" date="2022-10" db="EMBL/GenBank/DDBJ databases">
        <title>Identification of biosynthetic pathway for the production of the potent trypsin inhibitor radiosumin.</title>
        <authorList>
            <person name="Fewer D.P."/>
            <person name="Delbaje E."/>
            <person name="Ouyang X."/>
            <person name="Agostino P.D."/>
            <person name="Wahlsten M."/>
            <person name="Jokela J."/>
            <person name="Permi P."/>
            <person name="Haapaniemi E."/>
            <person name="Koistinen H."/>
        </authorList>
    </citation>
    <scope>NUCLEOTIDE SEQUENCE [LARGE SCALE GENOMIC DNA]</scope>
    <source>
        <strain evidence="1 2">NIES-515</strain>
    </source>
</reference>
<dbReference type="RefSeq" id="WP_263743489.1">
    <property type="nucleotide sequence ID" value="NZ_JAOWRF010000001.1"/>
</dbReference>
<gene>
    <name evidence="1" type="ORF">OGM63_00260</name>
</gene>
<evidence type="ECO:0000313" key="2">
    <source>
        <dbReference type="Proteomes" id="UP001526143"/>
    </source>
</evidence>
<dbReference type="EMBL" id="JAOWRF010000001">
    <property type="protein sequence ID" value="MCV3211971.1"/>
    <property type="molecule type" value="Genomic_DNA"/>
</dbReference>
<keyword evidence="2" id="KW-1185">Reference proteome</keyword>
<accession>A0ABT3AS68</accession>
<dbReference type="Proteomes" id="UP001526143">
    <property type="component" value="Unassembled WGS sequence"/>
</dbReference>
<proteinExistence type="predicted"/>
<comment type="caution">
    <text evidence="1">The sequence shown here is derived from an EMBL/GenBank/DDBJ whole genome shotgun (WGS) entry which is preliminary data.</text>
</comment>
<sequence length="46" mass="5206">MYEPNLVVPGWMTITKIWVAIAKISSINQVLMPEIHTSYLVFSVNA</sequence>